<dbReference type="AlphaFoldDB" id="A0A7S1ACL6"/>
<feature type="region of interest" description="Disordered" evidence="1">
    <location>
        <begin position="311"/>
        <end position="336"/>
    </location>
</feature>
<protein>
    <submittedName>
        <fullName evidence="2">Uncharacterized protein</fullName>
    </submittedName>
</protein>
<gene>
    <name evidence="2" type="ORF">NSCI0253_LOCUS24149</name>
</gene>
<feature type="region of interest" description="Disordered" evidence="1">
    <location>
        <begin position="1"/>
        <end position="27"/>
    </location>
</feature>
<sequence length="336" mass="36975">MGVLTGPHSSPKSIPGTPGSSVTPSPWRLIEVPADTKVVSATSSPFLRALPSPLLKPQSPPRSPAFRPWGASSYSQHKRRSWASLSEFPGLDEKEAWDGEDGVSSRAGTSVAPAPRPPRPPQDEDDFDPSYLIGDWFDNLGHRIIVASADRRRGGAPGRLMFSAWLQKPGIPDKQFTISKDRVKKEWVCGNGVLVRSESSMEVVTWRAGDGRTSSWERVPPEGPVYFDDPPDLPSHLWNQESEGDGYYGEDGQYYGPQMMAVWVGPDGEMVPAVPMEGADAAYGEYDEGADHSWNPWAREFVPPEEAFMLPSPSGSPTLPCLREDEPLSRSNWDTW</sequence>
<dbReference type="EMBL" id="HBFQ01034255">
    <property type="protein sequence ID" value="CAD8849799.1"/>
    <property type="molecule type" value="Transcribed_RNA"/>
</dbReference>
<evidence type="ECO:0000256" key="1">
    <source>
        <dbReference type="SAM" id="MobiDB-lite"/>
    </source>
</evidence>
<feature type="region of interest" description="Disordered" evidence="1">
    <location>
        <begin position="93"/>
        <end position="128"/>
    </location>
</feature>
<accession>A0A7S1ACL6</accession>
<feature type="compositionally biased region" description="Low complexity" evidence="1">
    <location>
        <begin position="13"/>
        <end position="26"/>
    </location>
</feature>
<name>A0A7S1ACL6_NOCSC</name>
<proteinExistence type="predicted"/>
<evidence type="ECO:0000313" key="2">
    <source>
        <dbReference type="EMBL" id="CAD8849799.1"/>
    </source>
</evidence>
<organism evidence="2">
    <name type="scientific">Noctiluca scintillans</name>
    <name type="common">Sea sparkle</name>
    <name type="synonym">Red tide dinoflagellate</name>
    <dbReference type="NCBI Taxonomy" id="2966"/>
    <lineage>
        <taxon>Eukaryota</taxon>
        <taxon>Sar</taxon>
        <taxon>Alveolata</taxon>
        <taxon>Dinophyceae</taxon>
        <taxon>Noctilucales</taxon>
        <taxon>Noctilucaceae</taxon>
        <taxon>Noctiluca</taxon>
    </lineage>
</organism>
<reference evidence="2" key="1">
    <citation type="submission" date="2021-01" db="EMBL/GenBank/DDBJ databases">
        <authorList>
            <person name="Corre E."/>
            <person name="Pelletier E."/>
            <person name="Niang G."/>
            <person name="Scheremetjew M."/>
            <person name="Finn R."/>
            <person name="Kale V."/>
            <person name="Holt S."/>
            <person name="Cochrane G."/>
            <person name="Meng A."/>
            <person name="Brown T."/>
            <person name="Cohen L."/>
        </authorList>
    </citation>
    <scope>NUCLEOTIDE SEQUENCE</scope>
</reference>
<feature type="region of interest" description="Disordered" evidence="1">
    <location>
        <begin position="48"/>
        <end position="78"/>
    </location>
</feature>